<evidence type="ECO:0000313" key="3">
    <source>
        <dbReference type="EMBL" id="KAJ8774580.1"/>
    </source>
</evidence>
<name>A0AAV8U5M0_9ROSI</name>
<dbReference type="Proteomes" id="UP001159364">
    <property type="component" value="Linkage Group LG01"/>
</dbReference>
<dbReference type="AlphaFoldDB" id="A0AAV8U5M0"/>
<proteinExistence type="predicted"/>
<dbReference type="EMBL" id="JAIWQS010000001">
    <property type="protein sequence ID" value="KAJ8774580.1"/>
    <property type="molecule type" value="Genomic_DNA"/>
</dbReference>
<feature type="region of interest" description="Disordered" evidence="1">
    <location>
        <begin position="39"/>
        <end position="102"/>
    </location>
</feature>
<protein>
    <submittedName>
        <fullName evidence="3">Uncharacterized protein</fullName>
    </submittedName>
</protein>
<organism evidence="3 4">
    <name type="scientific">Erythroxylum novogranatense</name>
    <dbReference type="NCBI Taxonomy" id="1862640"/>
    <lineage>
        <taxon>Eukaryota</taxon>
        <taxon>Viridiplantae</taxon>
        <taxon>Streptophyta</taxon>
        <taxon>Embryophyta</taxon>
        <taxon>Tracheophyta</taxon>
        <taxon>Spermatophyta</taxon>
        <taxon>Magnoliopsida</taxon>
        <taxon>eudicotyledons</taxon>
        <taxon>Gunneridae</taxon>
        <taxon>Pentapetalae</taxon>
        <taxon>rosids</taxon>
        <taxon>fabids</taxon>
        <taxon>Malpighiales</taxon>
        <taxon>Erythroxylaceae</taxon>
        <taxon>Erythroxylum</taxon>
    </lineage>
</organism>
<sequence>MGSRSTASSSLVLLCSLFIMFLLFFPRGLIARRLADDISPGEENKQDNGQSKGNVHGSQSRHAGSATGDGSPTGTVQMSPPTSLKKISFARVTVNATNPSPP</sequence>
<feature type="compositionally biased region" description="Polar residues" evidence="1">
    <location>
        <begin position="47"/>
        <end position="82"/>
    </location>
</feature>
<evidence type="ECO:0000256" key="2">
    <source>
        <dbReference type="SAM" id="SignalP"/>
    </source>
</evidence>
<keyword evidence="2" id="KW-0732">Signal</keyword>
<gene>
    <name evidence="3" type="ORF">K2173_017026</name>
</gene>
<evidence type="ECO:0000313" key="4">
    <source>
        <dbReference type="Proteomes" id="UP001159364"/>
    </source>
</evidence>
<comment type="caution">
    <text evidence="3">The sequence shown here is derived from an EMBL/GenBank/DDBJ whole genome shotgun (WGS) entry which is preliminary data.</text>
</comment>
<accession>A0AAV8U5M0</accession>
<feature type="signal peptide" evidence="2">
    <location>
        <begin position="1"/>
        <end position="31"/>
    </location>
</feature>
<reference evidence="3 4" key="1">
    <citation type="submission" date="2021-09" db="EMBL/GenBank/DDBJ databases">
        <title>Genomic insights and catalytic innovation underlie evolution of tropane alkaloids biosynthesis.</title>
        <authorList>
            <person name="Wang Y.-J."/>
            <person name="Tian T."/>
            <person name="Huang J.-P."/>
            <person name="Huang S.-X."/>
        </authorList>
    </citation>
    <scope>NUCLEOTIDE SEQUENCE [LARGE SCALE GENOMIC DNA]</scope>
    <source>
        <strain evidence="3">KIB-2018</strain>
        <tissue evidence="3">Leaf</tissue>
    </source>
</reference>
<feature type="chain" id="PRO_5043563827" evidence="2">
    <location>
        <begin position="32"/>
        <end position="102"/>
    </location>
</feature>
<evidence type="ECO:0000256" key="1">
    <source>
        <dbReference type="SAM" id="MobiDB-lite"/>
    </source>
</evidence>
<keyword evidence="4" id="KW-1185">Reference proteome</keyword>